<dbReference type="Proteomes" id="UP000293902">
    <property type="component" value="Chromosome"/>
</dbReference>
<name>A0A328FFJ7_9BACT</name>
<keyword evidence="4" id="KW-1185">Reference proteome</keyword>
<dbReference type="EMBL" id="QLNI01000004">
    <property type="protein sequence ID" value="RAM03431.1"/>
    <property type="molecule type" value="Genomic_DNA"/>
</dbReference>
<gene>
    <name evidence="2" type="ORF">DO021_02615</name>
    <name evidence="1" type="ORF">EYB58_04490</name>
</gene>
<dbReference type="Proteomes" id="UP000248798">
    <property type="component" value="Unassembled WGS sequence"/>
</dbReference>
<evidence type="ECO:0000313" key="2">
    <source>
        <dbReference type="EMBL" id="RAM03431.1"/>
    </source>
</evidence>
<accession>A0A328FFJ7</accession>
<evidence type="ECO:0000313" key="4">
    <source>
        <dbReference type="Proteomes" id="UP000293902"/>
    </source>
</evidence>
<reference evidence="1 4" key="2">
    <citation type="submission" date="2019-02" db="EMBL/GenBank/DDBJ databases">
        <title>Complete genome sequence of Desulfobacter hydrogenophilus AcRS1.</title>
        <authorList>
            <person name="Marietou A."/>
            <person name="Lund M.B."/>
            <person name="Marshall I.P.G."/>
            <person name="Schreiber L."/>
            <person name="Jorgensen B."/>
        </authorList>
    </citation>
    <scope>NUCLEOTIDE SEQUENCE [LARGE SCALE GENOMIC DNA]</scope>
    <source>
        <strain evidence="1 4">AcRS1</strain>
    </source>
</reference>
<organism evidence="2 3">
    <name type="scientific">Desulfobacter hydrogenophilus</name>
    <dbReference type="NCBI Taxonomy" id="2291"/>
    <lineage>
        <taxon>Bacteria</taxon>
        <taxon>Pseudomonadati</taxon>
        <taxon>Thermodesulfobacteriota</taxon>
        <taxon>Desulfobacteria</taxon>
        <taxon>Desulfobacterales</taxon>
        <taxon>Desulfobacteraceae</taxon>
        <taxon>Desulfobacter</taxon>
    </lineage>
</organism>
<protein>
    <submittedName>
        <fullName evidence="2">Uncharacterized protein</fullName>
    </submittedName>
</protein>
<dbReference type="EMBL" id="CP036313">
    <property type="protein sequence ID" value="QBH12243.1"/>
    <property type="molecule type" value="Genomic_DNA"/>
</dbReference>
<sequence length="76" mass="8410">MHDAGQGQCQNFIPLAYINAPISLVPLTRFSIPLLPNPPSSNPSCTPHLVKRDELEKAIRFLKGLLEATDKVKMVK</sequence>
<evidence type="ECO:0000313" key="1">
    <source>
        <dbReference type="EMBL" id="QBH12243.1"/>
    </source>
</evidence>
<proteinExistence type="predicted"/>
<reference evidence="2 3" key="1">
    <citation type="submission" date="2018-06" db="EMBL/GenBank/DDBJ databases">
        <title>Complete Genome Sequence of Desulfobacter hydrogenophilus (DSM3380).</title>
        <authorList>
            <person name="Marietou A."/>
            <person name="Schreiber L."/>
            <person name="Marshall I."/>
            <person name="Jorgensen B."/>
        </authorList>
    </citation>
    <scope>NUCLEOTIDE SEQUENCE [LARGE SCALE GENOMIC DNA]</scope>
    <source>
        <strain evidence="2 3">DSM 3380</strain>
    </source>
</reference>
<evidence type="ECO:0000313" key="3">
    <source>
        <dbReference type="Proteomes" id="UP000248798"/>
    </source>
</evidence>
<dbReference type="AlphaFoldDB" id="A0A328FFJ7"/>